<evidence type="ECO:0000313" key="8">
    <source>
        <dbReference type="EMBL" id="MFD1514850.1"/>
    </source>
</evidence>
<feature type="compositionally biased region" description="Basic and acidic residues" evidence="6">
    <location>
        <begin position="391"/>
        <end position="404"/>
    </location>
</feature>
<organism evidence="8 9">
    <name type="scientific">Halomarina rubra</name>
    <dbReference type="NCBI Taxonomy" id="2071873"/>
    <lineage>
        <taxon>Archaea</taxon>
        <taxon>Methanobacteriati</taxon>
        <taxon>Methanobacteriota</taxon>
        <taxon>Stenosarchaea group</taxon>
        <taxon>Halobacteria</taxon>
        <taxon>Halobacteriales</taxon>
        <taxon>Natronomonadaceae</taxon>
        <taxon>Halomarina</taxon>
    </lineage>
</organism>
<evidence type="ECO:0000256" key="1">
    <source>
        <dbReference type="ARBA" id="ARBA00004141"/>
    </source>
</evidence>
<feature type="transmembrane region" description="Helical" evidence="7">
    <location>
        <begin position="151"/>
        <end position="177"/>
    </location>
</feature>
<feature type="compositionally biased region" description="Basic and acidic residues" evidence="6">
    <location>
        <begin position="413"/>
        <end position="422"/>
    </location>
</feature>
<name>A0ABD6AZB4_9EURY</name>
<dbReference type="Proteomes" id="UP001597187">
    <property type="component" value="Unassembled WGS sequence"/>
</dbReference>
<feature type="transmembrane region" description="Helical" evidence="7">
    <location>
        <begin position="68"/>
        <end position="91"/>
    </location>
</feature>
<dbReference type="EMBL" id="JBHUDC010000008">
    <property type="protein sequence ID" value="MFD1514850.1"/>
    <property type="molecule type" value="Genomic_DNA"/>
</dbReference>
<feature type="transmembrane region" description="Helical" evidence="7">
    <location>
        <begin position="288"/>
        <end position="306"/>
    </location>
</feature>
<dbReference type="PANTHER" id="PTHR21716">
    <property type="entry name" value="TRANSMEMBRANE PROTEIN"/>
    <property type="match status" value="1"/>
</dbReference>
<keyword evidence="3 7" id="KW-0812">Transmembrane</keyword>
<dbReference type="RefSeq" id="WP_250874783.1">
    <property type="nucleotide sequence ID" value="NZ_JALXFV010000008.1"/>
</dbReference>
<feature type="transmembrane region" description="Helical" evidence="7">
    <location>
        <begin position="217"/>
        <end position="237"/>
    </location>
</feature>
<evidence type="ECO:0000256" key="4">
    <source>
        <dbReference type="ARBA" id="ARBA00022989"/>
    </source>
</evidence>
<dbReference type="InterPro" id="IPR002549">
    <property type="entry name" value="AI-2E-like"/>
</dbReference>
<keyword evidence="5 7" id="KW-0472">Membrane</keyword>
<feature type="region of interest" description="Disordered" evidence="6">
    <location>
        <begin position="374"/>
        <end position="422"/>
    </location>
</feature>
<evidence type="ECO:0000256" key="6">
    <source>
        <dbReference type="SAM" id="MobiDB-lite"/>
    </source>
</evidence>
<comment type="similarity">
    <text evidence="2">Belongs to the autoinducer-2 exporter (AI-2E) (TC 2.A.86) family.</text>
</comment>
<dbReference type="Pfam" id="PF01594">
    <property type="entry name" value="AI-2E_transport"/>
    <property type="match status" value="1"/>
</dbReference>
<accession>A0ABD6AZB4</accession>
<keyword evidence="4 7" id="KW-1133">Transmembrane helix</keyword>
<evidence type="ECO:0000256" key="7">
    <source>
        <dbReference type="SAM" id="Phobius"/>
    </source>
</evidence>
<dbReference type="GO" id="GO:0016020">
    <property type="term" value="C:membrane"/>
    <property type="evidence" value="ECO:0007669"/>
    <property type="project" value="UniProtKB-SubCell"/>
</dbReference>
<reference evidence="8 9" key="1">
    <citation type="journal article" date="2019" name="Int. J. Syst. Evol. Microbiol.">
        <title>The Global Catalogue of Microorganisms (GCM) 10K type strain sequencing project: providing services to taxonomists for standard genome sequencing and annotation.</title>
        <authorList>
            <consortium name="The Broad Institute Genomics Platform"/>
            <consortium name="The Broad Institute Genome Sequencing Center for Infectious Disease"/>
            <person name="Wu L."/>
            <person name="Ma J."/>
        </authorList>
    </citation>
    <scope>NUCLEOTIDE SEQUENCE [LARGE SCALE GENOMIC DNA]</scope>
    <source>
        <strain evidence="8 9">CGMCC 1.12563</strain>
    </source>
</reference>
<comment type="caution">
    <text evidence="8">The sequence shown here is derived from an EMBL/GenBank/DDBJ whole genome shotgun (WGS) entry which is preliminary data.</text>
</comment>
<protein>
    <submittedName>
        <fullName evidence="8">AI-2E family transporter</fullName>
    </submittedName>
</protein>
<feature type="transmembrane region" description="Helical" evidence="7">
    <location>
        <begin position="20"/>
        <end position="47"/>
    </location>
</feature>
<feature type="transmembrane region" description="Helical" evidence="7">
    <location>
        <begin position="249"/>
        <end position="282"/>
    </location>
</feature>
<keyword evidence="9" id="KW-1185">Reference proteome</keyword>
<comment type="subcellular location">
    <subcellularLocation>
        <location evidence="1">Membrane</location>
        <topology evidence="1">Multi-pass membrane protein</topology>
    </subcellularLocation>
</comment>
<evidence type="ECO:0000256" key="2">
    <source>
        <dbReference type="ARBA" id="ARBA00009773"/>
    </source>
</evidence>
<dbReference type="AlphaFoldDB" id="A0ABD6AZB4"/>
<feature type="compositionally biased region" description="Low complexity" evidence="6">
    <location>
        <begin position="374"/>
        <end position="389"/>
    </location>
</feature>
<evidence type="ECO:0000256" key="5">
    <source>
        <dbReference type="ARBA" id="ARBA00023136"/>
    </source>
</evidence>
<dbReference type="PANTHER" id="PTHR21716:SF4">
    <property type="entry name" value="TRANSMEMBRANE PROTEIN 245"/>
    <property type="match status" value="1"/>
</dbReference>
<sequence length="422" mass="44958">MSVDLGRSSVDRQRLTLWALAFALLVVLAFVAWSYVGTLVFGLFVYYATRPVMERVAGRVASRTLAAAVALLAFVVPALLLFAYAIAVALTEVAAFVTSEEVGETLAVLEPYLPLSALAGGLDSLVRVVVADPARLQALTTDETFLAVVEATLGSVGFLGSAGLHAFIVLVVSFYLLRDDYRIVAWARSTFLRQGSVAERYFVVVDEDLRSVYFGNIVNAAVTGLLAGVVFNLLNLVAPAVVAVPQPTLVGLLVGVASLVPVVGIKLVWVPVALVLAAVAVLEDPTTLWFVALFAVVSVVVVDWIPDQVLRPFVSGRNVHVGAIMLAYIFGPLLWGWYGIFLGPLVLVLGFEFGRVVAPWLADPRWTEFQVGDATTAPDADTPTVPDADSATDRDATEESRAADDAGPTPDDALGRDPTTED</sequence>
<evidence type="ECO:0000313" key="9">
    <source>
        <dbReference type="Proteomes" id="UP001597187"/>
    </source>
</evidence>
<evidence type="ECO:0000256" key="3">
    <source>
        <dbReference type="ARBA" id="ARBA00022692"/>
    </source>
</evidence>
<gene>
    <name evidence="8" type="ORF">ACFSBT_16330</name>
</gene>
<proteinExistence type="inferred from homology"/>